<dbReference type="STRING" id="133383.A0A1R0H7X8"/>
<keyword evidence="3" id="KW-1185">Reference proteome</keyword>
<dbReference type="AlphaFoldDB" id="A0A1R0H7X8"/>
<name>A0A1R0H7X8_9FUNG</name>
<feature type="compositionally biased region" description="Basic and acidic residues" evidence="1">
    <location>
        <begin position="784"/>
        <end position="798"/>
    </location>
</feature>
<proteinExistence type="predicted"/>
<comment type="caution">
    <text evidence="2">The sequence shown here is derived from an EMBL/GenBank/DDBJ whole genome shotgun (WGS) entry which is preliminary data.</text>
</comment>
<dbReference type="Proteomes" id="UP000187455">
    <property type="component" value="Unassembled WGS sequence"/>
</dbReference>
<dbReference type="Pfam" id="PF08624">
    <property type="entry name" value="CRC_subunit"/>
    <property type="match status" value="1"/>
</dbReference>
<feature type="region of interest" description="Disordered" evidence="1">
    <location>
        <begin position="784"/>
        <end position="815"/>
    </location>
</feature>
<dbReference type="OrthoDB" id="5598844at2759"/>
<feature type="compositionally biased region" description="Low complexity" evidence="1">
    <location>
        <begin position="16"/>
        <end position="32"/>
    </location>
</feature>
<gene>
    <name evidence="2" type="ORF">AYI68_g500</name>
</gene>
<evidence type="ECO:0000313" key="3">
    <source>
        <dbReference type="Proteomes" id="UP000187455"/>
    </source>
</evidence>
<protein>
    <submittedName>
        <fullName evidence="2">Chromatin structure-remodeling complex subunit RSC7</fullName>
    </submittedName>
</protein>
<evidence type="ECO:0000313" key="2">
    <source>
        <dbReference type="EMBL" id="OLY85312.1"/>
    </source>
</evidence>
<evidence type="ECO:0000256" key="1">
    <source>
        <dbReference type="SAM" id="MobiDB-lite"/>
    </source>
</evidence>
<dbReference type="InterPro" id="IPR013933">
    <property type="entry name" value="CRC_Rsc7/Swp82"/>
</dbReference>
<dbReference type="EMBL" id="LSSL01000159">
    <property type="protein sequence ID" value="OLY85312.1"/>
    <property type="molecule type" value="Genomic_DNA"/>
</dbReference>
<reference evidence="2 3" key="1">
    <citation type="journal article" date="2016" name="Mol. Biol. Evol.">
        <title>Genome-Wide Survey of Gut Fungi (Harpellales) Reveals the First Horizontally Transferred Ubiquitin Gene from a Mosquito Host.</title>
        <authorList>
            <person name="Wang Y."/>
            <person name="White M.M."/>
            <person name="Kvist S."/>
            <person name="Moncalvo J.M."/>
        </authorList>
    </citation>
    <scope>NUCLEOTIDE SEQUENCE [LARGE SCALE GENOMIC DNA]</scope>
    <source>
        <strain evidence="2 3">ALG-7-W6</strain>
    </source>
</reference>
<organism evidence="2 3">
    <name type="scientific">Smittium mucronatum</name>
    <dbReference type="NCBI Taxonomy" id="133383"/>
    <lineage>
        <taxon>Eukaryota</taxon>
        <taxon>Fungi</taxon>
        <taxon>Fungi incertae sedis</taxon>
        <taxon>Zoopagomycota</taxon>
        <taxon>Kickxellomycotina</taxon>
        <taxon>Harpellomycetes</taxon>
        <taxon>Harpellales</taxon>
        <taxon>Legeriomycetaceae</taxon>
        <taxon>Smittium</taxon>
    </lineage>
</organism>
<accession>A0A1R0H7X8</accession>
<sequence>MIRSGSDSNNEIDGKNSNSSSSENSLVNSPLSESTIEFNEKFENFSTRNPSLSKNINSKLANGSRSAIILESHTAQNSEQKRKHTIKLNPSLIYKKTKSNNYSNPELVSFESTVSLPDDQNTQILNNESFPKNLNNSLLDCQINNKNNQIQRELATTESYQPTSPSAMVKNIPNTYILQPNSEESQDEIDPVGEKKIDSHGNLLDGREYIIPTFTFPERKNPDMLFVLFSHILKLIGQKDNVYFSQKYPELKKIETTQAERNYLVDQGWLYQTFRFRPSYLVPARKFFRSLGALAVKNGKYVVDDYWESLRIKEGMYTSGEYTDTRNFTLKRFVPSNNLSVSDSSKTPLKQRENPSIIKGPEKDIKSIHLNTFDTENVPNLVDWPPISKFENLRPPSFELYSELINDIFRYSATNKKSTVVNTIVGDMTEIPLSAALKNISKFVSSESFSDPSRQKSADIFYPFSTVANETLSFNRKLTAIRKSTHGVIYEPHTDLIHLPKDSQPGEIIVFSENRDLDFDENSFYCPKLEFETRKALKKYTGISNKKINTGPSHSFNSTKTVSAISPLYVTAPVYNYSFNEDNQSLSRLGNKKFSFFDPTQCNGSLSKHIITSKKRKSFIIKDFKRPISILNGQFQRTQPVHRTRFGISFDQSLSQTKKSLLTSLFSIAPNLIQNFHTDRRANINNPILIGSNDPEQRYNDTFNSKNTNFRLFSDSGNTYSGPYAGKGSYFENSRVSSGNSFYSAKTPNQAVYPPYNPVSNQIVTLPYSSMHIQNQIRLSNFNSHRESFSTETDRNSEKYNQNPYIPSIKKPSHF</sequence>
<feature type="region of interest" description="Disordered" evidence="1">
    <location>
        <begin position="1"/>
        <end position="32"/>
    </location>
</feature>
<feature type="compositionally biased region" description="Polar residues" evidence="1">
    <location>
        <begin position="1"/>
        <end position="11"/>
    </location>
</feature>